<protein>
    <submittedName>
        <fullName evidence="2">Uncharacterized protein</fullName>
    </submittedName>
</protein>
<comment type="caution">
    <text evidence="2">The sequence shown here is derived from an EMBL/GenBank/DDBJ whole genome shotgun (WGS) entry which is preliminary data.</text>
</comment>
<organism evidence="2 3">
    <name type="scientific">Rotaria magnacalcarata</name>
    <dbReference type="NCBI Taxonomy" id="392030"/>
    <lineage>
        <taxon>Eukaryota</taxon>
        <taxon>Metazoa</taxon>
        <taxon>Spiralia</taxon>
        <taxon>Gnathifera</taxon>
        <taxon>Rotifera</taxon>
        <taxon>Eurotatoria</taxon>
        <taxon>Bdelloidea</taxon>
        <taxon>Philodinida</taxon>
        <taxon>Philodinidae</taxon>
        <taxon>Rotaria</taxon>
    </lineage>
</organism>
<sequence length="89" mass="9967">YAIIHENTIQQQKSPISSFIKQWSHENSPHTVVTLHRSSSFNMQPKTSTNITATMRGQTSTDNTQLSATIFPAFSSNESTLQTHDNIFA</sequence>
<evidence type="ECO:0000256" key="1">
    <source>
        <dbReference type="SAM" id="MobiDB-lite"/>
    </source>
</evidence>
<name>A0A816RCS3_9BILA</name>
<accession>A0A816RCS3</accession>
<feature type="region of interest" description="Disordered" evidence="1">
    <location>
        <begin position="38"/>
        <end position="60"/>
    </location>
</feature>
<reference evidence="2" key="1">
    <citation type="submission" date="2021-02" db="EMBL/GenBank/DDBJ databases">
        <authorList>
            <person name="Nowell W R."/>
        </authorList>
    </citation>
    <scope>NUCLEOTIDE SEQUENCE</scope>
</reference>
<evidence type="ECO:0000313" key="3">
    <source>
        <dbReference type="Proteomes" id="UP000663824"/>
    </source>
</evidence>
<dbReference type="EMBL" id="CAJNRE010008137">
    <property type="protein sequence ID" value="CAF2070913.1"/>
    <property type="molecule type" value="Genomic_DNA"/>
</dbReference>
<dbReference type="Proteomes" id="UP000663824">
    <property type="component" value="Unassembled WGS sequence"/>
</dbReference>
<dbReference type="AlphaFoldDB" id="A0A816RCS3"/>
<feature type="non-terminal residue" evidence="2">
    <location>
        <position position="1"/>
    </location>
</feature>
<evidence type="ECO:0000313" key="2">
    <source>
        <dbReference type="EMBL" id="CAF2070913.1"/>
    </source>
</evidence>
<proteinExistence type="predicted"/>
<gene>
    <name evidence="2" type="ORF">MBJ925_LOCUS16708</name>
</gene>